<dbReference type="InterPro" id="IPR050101">
    <property type="entry name" value="CinA"/>
</dbReference>
<gene>
    <name evidence="1 3" type="primary">cinA</name>
    <name evidence="3" type="ORF">CLHUN_29420</name>
</gene>
<accession>A0A1V4SGX6</accession>
<dbReference type="EMBL" id="MZGX01000020">
    <property type="protein sequence ID" value="OPX43192.1"/>
    <property type="molecule type" value="Genomic_DNA"/>
</dbReference>
<dbReference type="InterPro" id="IPR036653">
    <property type="entry name" value="CinA-like_C"/>
</dbReference>
<dbReference type="RefSeq" id="WP_080065394.1">
    <property type="nucleotide sequence ID" value="NZ_MZGX01000020.1"/>
</dbReference>
<evidence type="ECO:0000256" key="1">
    <source>
        <dbReference type="HAMAP-Rule" id="MF_00226"/>
    </source>
</evidence>
<dbReference type="PANTHER" id="PTHR13939:SF0">
    <property type="entry name" value="NMN AMIDOHYDROLASE-LIKE PROTEIN YFAY"/>
    <property type="match status" value="1"/>
</dbReference>
<dbReference type="SUPFAM" id="SSF142433">
    <property type="entry name" value="CinA-like"/>
    <property type="match status" value="1"/>
</dbReference>
<dbReference type="Pfam" id="PF00994">
    <property type="entry name" value="MoCF_biosynth"/>
    <property type="match status" value="1"/>
</dbReference>
<comment type="caution">
    <text evidence="3">The sequence shown here is derived from an EMBL/GenBank/DDBJ whole genome shotgun (WGS) entry which is preliminary data.</text>
</comment>
<dbReference type="NCBIfam" id="NF001813">
    <property type="entry name" value="PRK00549.1"/>
    <property type="match status" value="1"/>
</dbReference>
<dbReference type="AlphaFoldDB" id="A0A1V4SGX6"/>
<dbReference type="Pfam" id="PF02464">
    <property type="entry name" value="CinA"/>
    <property type="match status" value="1"/>
</dbReference>
<evidence type="ECO:0000313" key="3">
    <source>
        <dbReference type="EMBL" id="OPX43192.1"/>
    </source>
</evidence>
<reference evidence="3 4" key="1">
    <citation type="submission" date="2017-03" db="EMBL/GenBank/DDBJ databases">
        <title>Genome sequence of Clostridium hungatei DSM 14427.</title>
        <authorList>
            <person name="Poehlein A."/>
            <person name="Daniel R."/>
        </authorList>
    </citation>
    <scope>NUCLEOTIDE SEQUENCE [LARGE SCALE GENOMIC DNA]</scope>
    <source>
        <strain evidence="3 4">DSM 14427</strain>
    </source>
</reference>
<dbReference type="OrthoDB" id="9801454at2"/>
<comment type="similarity">
    <text evidence="1">Belongs to the CinA family.</text>
</comment>
<dbReference type="NCBIfam" id="TIGR00177">
    <property type="entry name" value="molyb_syn"/>
    <property type="match status" value="1"/>
</dbReference>
<dbReference type="InterPro" id="IPR001453">
    <property type="entry name" value="MoaB/Mog_dom"/>
</dbReference>
<keyword evidence="4" id="KW-1185">Reference proteome</keyword>
<dbReference type="Gene3D" id="3.90.950.20">
    <property type="entry name" value="CinA-like"/>
    <property type="match status" value="1"/>
</dbReference>
<dbReference type="Gene3D" id="3.30.70.2860">
    <property type="match status" value="1"/>
</dbReference>
<dbReference type="SUPFAM" id="SSF53218">
    <property type="entry name" value="Molybdenum cofactor biosynthesis proteins"/>
    <property type="match status" value="1"/>
</dbReference>
<dbReference type="NCBIfam" id="TIGR00199">
    <property type="entry name" value="PncC_domain"/>
    <property type="match status" value="1"/>
</dbReference>
<organism evidence="3 4">
    <name type="scientific">Ruminiclostridium hungatei</name>
    <name type="common">Clostridium hungatei</name>
    <dbReference type="NCBI Taxonomy" id="48256"/>
    <lineage>
        <taxon>Bacteria</taxon>
        <taxon>Bacillati</taxon>
        <taxon>Bacillota</taxon>
        <taxon>Clostridia</taxon>
        <taxon>Eubacteriales</taxon>
        <taxon>Oscillospiraceae</taxon>
        <taxon>Ruminiclostridium</taxon>
    </lineage>
</organism>
<protein>
    <recommendedName>
        <fullName evidence="1">Putative competence-damage inducible protein</fullName>
    </recommendedName>
</protein>
<dbReference type="Gene3D" id="3.40.980.10">
    <property type="entry name" value="MoaB/Mog-like domain"/>
    <property type="match status" value="1"/>
</dbReference>
<evidence type="ECO:0000259" key="2">
    <source>
        <dbReference type="SMART" id="SM00852"/>
    </source>
</evidence>
<dbReference type="HAMAP" id="MF_00226_B">
    <property type="entry name" value="CinA_B"/>
    <property type="match status" value="1"/>
</dbReference>
<dbReference type="SMART" id="SM00852">
    <property type="entry name" value="MoCF_biosynth"/>
    <property type="match status" value="1"/>
</dbReference>
<dbReference type="CDD" id="cd00885">
    <property type="entry name" value="cinA"/>
    <property type="match status" value="1"/>
</dbReference>
<dbReference type="InterPro" id="IPR008135">
    <property type="entry name" value="Competence-induced_CinA"/>
</dbReference>
<dbReference type="NCBIfam" id="TIGR00200">
    <property type="entry name" value="cinA_nterm"/>
    <property type="match status" value="1"/>
</dbReference>
<dbReference type="PANTHER" id="PTHR13939">
    <property type="entry name" value="NICOTINAMIDE-NUCLEOTIDE AMIDOHYDROLASE PNCC"/>
    <property type="match status" value="1"/>
</dbReference>
<dbReference type="PIRSF" id="PIRSF006728">
    <property type="entry name" value="CinA"/>
    <property type="match status" value="1"/>
</dbReference>
<feature type="domain" description="MoaB/Mog" evidence="2">
    <location>
        <begin position="4"/>
        <end position="170"/>
    </location>
</feature>
<dbReference type="STRING" id="48256.CLHUN_29420"/>
<name>A0A1V4SGX6_RUMHU</name>
<dbReference type="InterPro" id="IPR008136">
    <property type="entry name" value="CinA_C"/>
</dbReference>
<dbReference type="InterPro" id="IPR036425">
    <property type="entry name" value="MoaB/Mog-like_dom_sf"/>
</dbReference>
<dbReference type="Pfam" id="PF18146">
    <property type="entry name" value="CinA_KH"/>
    <property type="match status" value="1"/>
</dbReference>
<dbReference type="Proteomes" id="UP000191554">
    <property type="component" value="Unassembled WGS sequence"/>
</dbReference>
<sequence length="419" mass="45594">MKAEILAVGTELLMGQIVNTNAQYLSSRLPQVDVGVYYHSVVGDNPERLKESLELALGRCDVVITTGGLGPTQDDLTKETISQVCGRKLVLHTESLEAMKGFFGKLGREMTQNNAKQAYMPENSIILKNNNGTAPGCIIEQGEKIIIMLPGPPSEMKPMFEDFVYPYFEKRSSYTIESRYLRVFGIGESALETKILDLIDRQTNPTIATYAKEGEVTIRVSARTAKGQDPQVLLQPVVEEIGRRIGNCLYSQENLTLDQVAARLLLENNITLAAAESCTGGLISQMLTDIPGISAVFMGGAVTYSNDAKEEYLGVRHETLLKYGAVSRQTAGEMAEGVRSRLKTDMGVSVTGIAGPGGGTAEKPVGLVYIGLSSEKGTFTKELRLFGNRSRIRTVTALNVFDMIRRHVSGIELDASLEG</sequence>
<dbReference type="InterPro" id="IPR041424">
    <property type="entry name" value="CinA_KH"/>
</dbReference>
<evidence type="ECO:0000313" key="4">
    <source>
        <dbReference type="Proteomes" id="UP000191554"/>
    </source>
</evidence>
<proteinExistence type="inferred from homology"/>